<reference evidence="1 2" key="1">
    <citation type="submission" date="2016-04" db="EMBL/GenBank/DDBJ databases">
        <title>Genome analyses suggest a sexual origin of heterokaryosis in a supposedly ancient asexual fungus.</title>
        <authorList>
            <person name="Ropars J."/>
            <person name="Sedzielewska K."/>
            <person name="Noel J."/>
            <person name="Charron P."/>
            <person name="Farinelli L."/>
            <person name="Marton T."/>
            <person name="Kruger M."/>
            <person name="Pelin A."/>
            <person name="Brachmann A."/>
            <person name="Corradi N."/>
        </authorList>
    </citation>
    <scope>NUCLEOTIDE SEQUENCE [LARGE SCALE GENOMIC DNA]</scope>
    <source>
        <strain evidence="1 2">C2</strain>
    </source>
</reference>
<name>A0A2N1M848_9GLOM</name>
<reference evidence="1 2" key="2">
    <citation type="submission" date="2017-10" db="EMBL/GenBank/DDBJ databases">
        <title>Extensive intraspecific genome diversity in a model arbuscular mycorrhizal fungus.</title>
        <authorList>
            <person name="Chen E.C.H."/>
            <person name="Morin E."/>
            <person name="Baudet D."/>
            <person name="Noel J."/>
            <person name="Ndikumana S."/>
            <person name="Charron P."/>
            <person name="St-Onge C."/>
            <person name="Giorgi J."/>
            <person name="Grigoriev I.V."/>
            <person name="Roux C."/>
            <person name="Martin F.M."/>
            <person name="Corradi N."/>
        </authorList>
    </citation>
    <scope>NUCLEOTIDE SEQUENCE [LARGE SCALE GENOMIC DNA]</scope>
    <source>
        <strain evidence="1 2">C2</strain>
    </source>
</reference>
<accession>A0A2N1M848</accession>
<protein>
    <submittedName>
        <fullName evidence="1">Uncharacterized protein</fullName>
    </submittedName>
</protein>
<proteinExistence type="predicted"/>
<sequence>MALRRPSRRFSLLGILQKLERKVQDAAGLHFEGVSRCETSINSVGSVEISVIFDMMFLALRFPYDWMEFQRFSALQFPYDWMEFQRFSALQFPYDWMEF</sequence>
<dbReference type="VEuPathDB" id="FungiDB:RhiirFUN_012681"/>
<organism evidence="1 2">
    <name type="scientific">Rhizophagus irregularis</name>
    <dbReference type="NCBI Taxonomy" id="588596"/>
    <lineage>
        <taxon>Eukaryota</taxon>
        <taxon>Fungi</taxon>
        <taxon>Fungi incertae sedis</taxon>
        <taxon>Mucoromycota</taxon>
        <taxon>Glomeromycotina</taxon>
        <taxon>Glomeromycetes</taxon>
        <taxon>Glomerales</taxon>
        <taxon>Glomeraceae</taxon>
        <taxon>Rhizophagus</taxon>
    </lineage>
</organism>
<comment type="caution">
    <text evidence="1">The sequence shown here is derived from an EMBL/GenBank/DDBJ whole genome shotgun (WGS) entry which is preliminary data.</text>
</comment>
<gene>
    <name evidence="1" type="ORF">RhiirC2_797363</name>
</gene>
<dbReference type="AlphaFoldDB" id="A0A2N1M848"/>
<evidence type="ECO:0000313" key="2">
    <source>
        <dbReference type="Proteomes" id="UP000233469"/>
    </source>
</evidence>
<dbReference type="EMBL" id="LLXL01004070">
    <property type="protein sequence ID" value="PKK57807.1"/>
    <property type="molecule type" value="Genomic_DNA"/>
</dbReference>
<dbReference type="Proteomes" id="UP000233469">
    <property type="component" value="Unassembled WGS sequence"/>
</dbReference>
<evidence type="ECO:0000313" key="1">
    <source>
        <dbReference type="EMBL" id="PKK57807.1"/>
    </source>
</evidence>